<evidence type="ECO:0000313" key="2">
    <source>
        <dbReference type="Proteomes" id="UP000243217"/>
    </source>
</evidence>
<dbReference type="EMBL" id="JNBS01002750">
    <property type="protein sequence ID" value="OQR89424.1"/>
    <property type="molecule type" value="Genomic_DNA"/>
</dbReference>
<sequence>MDEGLICSSGYVQIGRQSRLLVVGICIERLRQPHLSQLKIPTELLNSQTVKYFLDSTSALMAGIVT</sequence>
<gene>
    <name evidence="1" type="ORF">THRCLA_22694</name>
</gene>
<dbReference type="Proteomes" id="UP000243217">
    <property type="component" value="Unassembled WGS sequence"/>
</dbReference>
<dbReference type="AlphaFoldDB" id="A0A1V9YUB6"/>
<accession>A0A1V9YUB6</accession>
<keyword evidence="2" id="KW-1185">Reference proteome</keyword>
<name>A0A1V9YUB6_9STRA</name>
<proteinExistence type="predicted"/>
<protein>
    <submittedName>
        <fullName evidence="1">Uncharacterized protein</fullName>
    </submittedName>
</protein>
<evidence type="ECO:0000313" key="1">
    <source>
        <dbReference type="EMBL" id="OQR89424.1"/>
    </source>
</evidence>
<comment type="caution">
    <text evidence="1">The sequence shown here is derived from an EMBL/GenBank/DDBJ whole genome shotgun (WGS) entry which is preliminary data.</text>
</comment>
<reference evidence="1 2" key="1">
    <citation type="journal article" date="2014" name="Genome Biol. Evol.">
        <title>The secreted proteins of Achlya hypogyna and Thraustotheca clavata identify the ancestral oomycete secretome and reveal gene acquisitions by horizontal gene transfer.</title>
        <authorList>
            <person name="Misner I."/>
            <person name="Blouin N."/>
            <person name="Leonard G."/>
            <person name="Richards T.A."/>
            <person name="Lane C.E."/>
        </authorList>
    </citation>
    <scope>NUCLEOTIDE SEQUENCE [LARGE SCALE GENOMIC DNA]</scope>
    <source>
        <strain evidence="1 2">ATCC 34112</strain>
    </source>
</reference>
<organism evidence="1 2">
    <name type="scientific">Thraustotheca clavata</name>
    <dbReference type="NCBI Taxonomy" id="74557"/>
    <lineage>
        <taxon>Eukaryota</taxon>
        <taxon>Sar</taxon>
        <taxon>Stramenopiles</taxon>
        <taxon>Oomycota</taxon>
        <taxon>Saprolegniomycetes</taxon>
        <taxon>Saprolegniales</taxon>
        <taxon>Achlyaceae</taxon>
        <taxon>Thraustotheca</taxon>
    </lineage>
</organism>